<accession>A0AA39UPJ3</accession>
<evidence type="ECO:0000313" key="10">
    <source>
        <dbReference type="EMBL" id="KAK0497038.1"/>
    </source>
</evidence>
<evidence type="ECO:0000256" key="9">
    <source>
        <dbReference type="SAM" id="Phobius"/>
    </source>
</evidence>
<organism evidence="10 11">
    <name type="scientific">Armillaria luteobubalina</name>
    <dbReference type="NCBI Taxonomy" id="153913"/>
    <lineage>
        <taxon>Eukaryota</taxon>
        <taxon>Fungi</taxon>
        <taxon>Dikarya</taxon>
        <taxon>Basidiomycota</taxon>
        <taxon>Agaricomycotina</taxon>
        <taxon>Agaricomycetes</taxon>
        <taxon>Agaricomycetidae</taxon>
        <taxon>Agaricales</taxon>
        <taxon>Marasmiineae</taxon>
        <taxon>Physalacriaceae</taxon>
        <taxon>Armillaria</taxon>
    </lineage>
</organism>
<dbReference type="Pfam" id="PF00484">
    <property type="entry name" value="Pro_CA"/>
    <property type="match status" value="1"/>
</dbReference>
<evidence type="ECO:0000256" key="7">
    <source>
        <dbReference type="PIRSR" id="PIRSR601765-1"/>
    </source>
</evidence>
<feature type="binding site" evidence="7">
    <location>
        <position position="207"/>
    </location>
    <ligand>
        <name>Zn(2+)</name>
        <dbReference type="ChEBI" id="CHEBI:29105"/>
    </ligand>
</feature>
<evidence type="ECO:0000256" key="5">
    <source>
        <dbReference type="ARBA" id="ARBA00023239"/>
    </source>
</evidence>
<keyword evidence="9" id="KW-0812">Transmembrane</keyword>
<keyword evidence="3 7" id="KW-0479">Metal-binding</keyword>
<dbReference type="EMBL" id="JAUEPU010000014">
    <property type="protein sequence ID" value="KAK0497038.1"/>
    <property type="molecule type" value="Genomic_DNA"/>
</dbReference>
<feature type="binding site" evidence="7">
    <location>
        <position position="163"/>
    </location>
    <ligand>
        <name>Zn(2+)</name>
        <dbReference type="ChEBI" id="CHEBI:29105"/>
    </ligand>
</feature>
<name>A0AA39UPJ3_9AGAR</name>
<comment type="function">
    <text evidence="8">Reversible hydration of carbon dioxide.</text>
</comment>
<proteinExistence type="inferred from homology"/>
<comment type="caution">
    <text evidence="10">The sequence shown here is derived from an EMBL/GenBank/DDBJ whole genome shotgun (WGS) entry which is preliminary data.</text>
</comment>
<comment type="similarity">
    <text evidence="1 8">Belongs to the beta-class carbonic anhydrase family.</text>
</comment>
<keyword evidence="9" id="KW-1133">Transmembrane helix</keyword>
<dbReference type="GO" id="GO:0071244">
    <property type="term" value="P:cellular response to carbon dioxide"/>
    <property type="evidence" value="ECO:0007669"/>
    <property type="project" value="TreeGrafter"/>
</dbReference>
<dbReference type="Gene3D" id="3.40.1050.10">
    <property type="entry name" value="Carbonic anhydrase"/>
    <property type="match status" value="1"/>
</dbReference>
<evidence type="ECO:0000256" key="2">
    <source>
        <dbReference type="ARBA" id="ARBA00012925"/>
    </source>
</evidence>
<dbReference type="InterPro" id="IPR001765">
    <property type="entry name" value="Carbonic_anhydrase"/>
</dbReference>
<protein>
    <recommendedName>
        <fullName evidence="2 8">Carbonic anhydrase</fullName>
        <ecNumber evidence="2 8">4.2.1.1</ecNumber>
    </recommendedName>
    <alternativeName>
        <fullName evidence="8">Carbonate dehydratase</fullName>
    </alternativeName>
</protein>
<dbReference type="Proteomes" id="UP001175228">
    <property type="component" value="Unassembled WGS sequence"/>
</dbReference>
<evidence type="ECO:0000256" key="6">
    <source>
        <dbReference type="ARBA" id="ARBA00048348"/>
    </source>
</evidence>
<feature type="binding site" evidence="7">
    <location>
        <position position="210"/>
    </location>
    <ligand>
        <name>Zn(2+)</name>
        <dbReference type="ChEBI" id="CHEBI:29105"/>
    </ligand>
</feature>
<dbReference type="InterPro" id="IPR036874">
    <property type="entry name" value="Carbonic_anhydrase_sf"/>
</dbReference>
<evidence type="ECO:0000256" key="3">
    <source>
        <dbReference type="ARBA" id="ARBA00022723"/>
    </source>
</evidence>
<dbReference type="GO" id="GO:0034599">
    <property type="term" value="P:cellular response to oxidative stress"/>
    <property type="evidence" value="ECO:0007669"/>
    <property type="project" value="TreeGrafter"/>
</dbReference>
<dbReference type="PANTHER" id="PTHR11002">
    <property type="entry name" value="CARBONIC ANHYDRASE"/>
    <property type="match status" value="1"/>
</dbReference>
<keyword evidence="4 7" id="KW-0862">Zinc</keyword>
<gene>
    <name evidence="10" type="ORF">EDD18DRAFT_1165099</name>
</gene>
<keyword evidence="5 8" id="KW-0456">Lyase</keyword>
<feature type="binding site" evidence="7">
    <location>
        <position position="165"/>
    </location>
    <ligand>
        <name>Zn(2+)</name>
        <dbReference type="ChEBI" id="CHEBI:29105"/>
    </ligand>
</feature>
<dbReference type="AlphaFoldDB" id="A0AA39UPJ3"/>
<comment type="cofactor">
    <cofactor evidence="7">
        <name>Zn(2+)</name>
        <dbReference type="ChEBI" id="CHEBI:29105"/>
    </cofactor>
    <text evidence="7">Binds 1 zinc ion per subunit.</text>
</comment>
<keyword evidence="9" id="KW-0472">Membrane</keyword>
<reference evidence="10" key="1">
    <citation type="submission" date="2023-06" db="EMBL/GenBank/DDBJ databases">
        <authorList>
            <consortium name="Lawrence Berkeley National Laboratory"/>
            <person name="Ahrendt S."/>
            <person name="Sahu N."/>
            <person name="Indic B."/>
            <person name="Wong-Bajracharya J."/>
            <person name="Merenyi Z."/>
            <person name="Ke H.-M."/>
            <person name="Monk M."/>
            <person name="Kocsube S."/>
            <person name="Drula E."/>
            <person name="Lipzen A."/>
            <person name="Balint B."/>
            <person name="Henrissat B."/>
            <person name="Andreopoulos B."/>
            <person name="Martin F.M."/>
            <person name="Harder C.B."/>
            <person name="Rigling D."/>
            <person name="Ford K.L."/>
            <person name="Foster G.D."/>
            <person name="Pangilinan J."/>
            <person name="Papanicolaou A."/>
            <person name="Barry K."/>
            <person name="LaButti K."/>
            <person name="Viragh M."/>
            <person name="Koriabine M."/>
            <person name="Yan M."/>
            <person name="Riley R."/>
            <person name="Champramary S."/>
            <person name="Plett K.L."/>
            <person name="Tsai I.J."/>
            <person name="Slot J."/>
            <person name="Sipos G."/>
            <person name="Plett J."/>
            <person name="Nagy L.G."/>
            <person name="Grigoriev I.V."/>
        </authorList>
    </citation>
    <scope>NUCLEOTIDE SEQUENCE</scope>
    <source>
        <strain evidence="10">HWK02</strain>
    </source>
</reference>
<evidence type="ECO:0000313" key="11">
    <source>
        <dbReference type="Proteomes" id="UP001175228"/>
    </source>
</evidence>
<evidence type="ECO:0000256" key="8">
    <source>
        <dbReference type="RuleBase" id="RU003956"/>
    </source>
</evidence>
<evidence type="ECO:0000256" key="1">
    <source>
        <dbReference type="ARBA" id="ARBA00006217"/>
    </source>
</evidence>
<sequence>MTEFSARFSRRSSEVEGLMVGIVAPDFRCQQKVLQGTLENLYVLTSILSVGQRSMFRRAGVRLSAGKTAGRCDDQAGSHANKEDGKLCSLSVSCSMICLGVSLLVWAAISLGNPIICPRTRTELDVLSDGNGNFRSKVESSNPGLLEDLAVNGQHPEFMFLGCSDSRVSEGTIFDALPGMLFAERNIANQFHESDDLGVQHIIIMGHYGCGGASAAIASPPSPPWDAADFAVQEWIFPLRKLYAASVRREIIEHRNAYPEGIKIPLPKLHDPVLRALVEENVKQTVFNIVSSQLIVEVSRVLITVNV</sequence>
<dbReference type="SMART" id="SM00947">
    <property type="entry name" value="Pro_CA"/>
    <property type="match status" value="1"/>
</dbReference>
<dbReference type="GO" id="GO:0008270">
    <property type="term" value="F:zinc ion binding"/>
    <property type="evidence" value="ECO:0007669"/>
    <property type="project" value="UniProtKB-UniRule"/>
</dbReference>
<dbReference type="GO" id="GO:0004089">
    <property type="term" value="F:carbonate dehydratase activity"/>
    <property type="evidence" value="ECO:0007669"/>
    <property type="project" value="UniProtKB-UniRule"/>
</dbReference>
<dbReference type="PANTHER" id="PTHR11002:SF76">
    <property type="entry name" value="CARBONIC ANHYDRASE"/>
    <property type="match status" value="1"/>
</dbReference>
<keyword evidence="11" id="KW-1185">Reference proteome</keyword>
<feature type="transmembrane region" description="Helical" evidence="9">
    <location>
        <begin position="87"/>
        <end position="109"/>
    </location>
</feature>
<evidence type="ECO:0000256" key="4">
    <source>
        <dbReference type="ARBA" id="ARBA00022833"/>
    </source>
</evidence>
<comment type="catalytic activity">
    <reaction evidence="6 8">
        <text>hydrogencarbonate + H(+) = CO2 + H2O</text>
        <dbReference type="Rhea" id="RHEA:10748"/>
        <dbReference type="ChEBI" id="CHEBI:15377"/>
        <dbReference type="ChEBI" id="CHEBI:15378"/>
        <dbReference type="ChEBI" id="CHEBI:16526"/>
        <dbReference type="ChEBI" id="CHEBI:17544"/>
        <dbReference type="EC" id="4.2.1.1"/>
    </reaction>
</comment>
<dbReference type="EC" id="4.2.1.1" evidence="2 8"/>
<dbReference type="SUPFAM" id="SSF53056">
    <property type="entry name" value="beta-carbonic anhydrase, cab"/>
    <property type="match status" value="1"/>
</dbReference>